<protein>
    <submittedName>
        <fullName evidence="2">Uncharacterized protein</fullName>
    </submittedName>
</protein>
<proteinExistence type="predicted"/>
<organism evidence="2 3">
    <name type="scientific">Limosa lapponica baueri</name>
    <dbReference type="NCBI Taxonomy" id="1758121"/>
    <lineage>
        <taxon>Eukaryota</taxon>
        <taxon>Metazoa</taxon>
        <taxon>Chordata</taxon>
        <taxon>Craniata</taxon>
        <taxon>Vertebrata</taxon>
        <taxon>Euteleostomi</taxon>
        <taxon>Archelosauria</taxon>
        <taxon>Archosauria</taxon>
        <taxon>Dinosauria</taxon>
        <taxon>Saurischia</taxon>
        <taxon>Theropoda</taxon>
        <taxon>Coelurosauria</taxon>
        <taxon>Aves</taxon>
        <taxon>Neognathae</taxon>
        <taxon>Neoaves</taxon>
        <taxon>Charadriiformes</taxon>
        <taxon>Scolopacidae</taxon>
        <taxon>Limosa</taxon>
    </lineage>
</organism>
<accession>A0A2I0UP76</accession>
<dbReference type="AlphaFoldDB" id="A0A2I0UP76"/>
<dbReference type="Proteomes" id="UP000233556">
    <property type="component" value="Unassembled WGS sequence"/>
</dbReference>
<dbReference type="EMBL" id="KZ505668">
    <property type="protein sequence ID" value="PKU47842.1"/>
    <property type="molecule type" value="Genomic_DNA"/>
</dbReference>
<sequence>MGVQCCLNHVTSRTHHCQFGVTLCASPAVNVSAWNGQDGFVLSGENTTVKLMTKMPSGRQTTQQRASDFSEQAEYPSSEEMAFKAMGENKRKPRHSHPLLKPMDVVASGGYSGHLSQNKLGGEDLDTVLSLGLRYQKELK</sequence>
<evidence type="ECO:0000256" key="1">
    <source>
        <dbReference type="SAM" id="MobiDB-lite"/>
    </source>
</evidence>
<feature type="compositionally biased region" description="Polar residues" evidence="1">
    <location>
        <begin position="58"/>
        <end position="70"/>
    </location>
</feature>
<evidence type="ECO:0000313" key="2">
    <source>
        <dbReference type="EMBL" id="PKU47842.1"/>
    </source>
</evidence>
<feature type="region of interest" description="Disordered" evidence="1">
    <location>
        <begin position="56"/>
        <end position="78"/>
    </location>
</feature>
<name>A0A2I0UP76_LIMLA</name>
<reference evidence="3" key="1">
    <citation type="submission" date="2017-11" db="EMBL/GenBank/DDBJ databases">
        <authorList>
            <person name="Lima N.C."/>
            <person name="Parody-Merino A.M."/>
            <person name="Battley P.F."/>
            <person name="Fidler A.E."/>
            <person name="Prosdocimi F."/>
        </authorList>
    </citation>
    <scope>NUCLEOTIDE SEQUENCE [LARGE SCALE GENOMIC DNA]</scope>
</reference>
<evidence type="ECO:0000313" key="3">
    <source>
        <dbReference type="Proteomes" id="UP000233556"/>
    </source>
</evidence>
<keyword evidence="3" id="KW-1185">Reference proteome</keyword>
<gene>
    <name evidence="2" type="ORF">llap_1881</name>
</gene>
<reference evidence="3" key="2">
    <citation type="submission" date="2017-12" db="EMBL/GenBank/DDBJ databases">
        <title>Genome sequence of the Bar-tailed Godwit (Limosa lapponica baueri).</title>
        <authorList>
            <person name="Lima N.C.B."/>
            <person name="Parody-Merino A.M."/>
            <person name="Battley P.F."/>
            <person name="Fidler A.E."/>
            <person name="Prosdocimi F."/>
        </authorList>
    </citation>
    <scope>NUCLEOTIDE SEQUENCE [LARGE SCALE GENOMIC DNA]</scope>
</reference>